<evidence type="ECO:0000313" key="3">
    <source>
        <dbReference type="Proteomes" id="UP001159179"/>
    </source>
</evidence>
<sequence>MIKSIKGQFVLSLCTAIGFIYFNFSHIDFVGNNESIFTRVLFFFIMILSVFNAGILTQKYVQTRNKKKN</sequence>
<feature type="transmembrane region" description="Helical" evidence="1">
    <location>
        <begin position="36"/>
        <end position="57"/>
    </location>
</feature>
<proteinExistence type="predicted"/>
<evidence type="ECO:0000256" key="1">
    <source>
        <dbReference type="SAM" id="Phobius"/>
    </source>
</evidence>
<name>A0AAW6SYJ6_9BACI</name>
<dbReference type="RefSeq" id="WP_280617324.1">
    <property type="nucleotide sequence ID" value="NZ_JAROYP010000009.1"/>
</dbReference>
<protein>
    <submittedName>
        <fullName evidence="2">Uncharacterized protein</fullName>
    </submittedName>
</protein>
<dbReference type="EMBL" id="JAROYP010000009">
    <property type="protein sequence ID" value="MDH5162383.1"/>
    <property type="molecule type" value="Genomic_DNA"/>
</dbReference>
<reference evidence="2" key="1">
    <citation type="submission" date="2023-03" db="EMBL/GenBank/DDBJ databases">
        <title>Bacterial isolates from washroom surfaces on a university campus.</title>
        <authorList>
            <person name="Holman D.B."/>
            <person name="Gzyl K.E."/>
            <person name="Taheri A.E."/>
        </authorList>
    </citation>
    <scope>NUCLEOTIDE SEQUENCE</scope>
    <source>
        <strain evidence="2">RD03</strain>
    </source>
</reference>
<gene>
    <name evidence="2" type="ORF">P5X88_15715</name>
</gene>
<accession>A0AAW6SYJ6</accession>
<evidence type="ECO:0000313" key="2">
    <source>
        <dbReference type="EMBL" id="MDH5162383.1"/>
    </source>
</evidence>
<dbReference type="AlphaFoldDB" id="A0AAW6SYJ6"/>
<comment type="caution">
    <text evidence="2">The sequence shown here is derived from an EMBL/GenBank/DDBJ whole genome shotgun (WGS) entry which is preliminary data.</text>
</comment>
<keyword evidence="1" id="KW-0812">Transmembrane</keyword>
<dbReference type="Proteomes" id="UP001159179">
    <property type="component" value="Unassembled WGS sequence"/>
</dbReference>
<keyword evidence="1" id="KW-0472">Membrane</keyword>
<feature type="transmembrane region" description="Helical" evidence="1">
    <location>
        <begin position="7"/>
        <end position="24"/>
    </location>
</feature>
<organism evidence="2 3">
    <name type="scientific">Heyndrickxia oleronia</name>
    <dbReference type="NCBI Taxonomy" id="38875"/>
    <lineage>
        <taxon>Bacteria</taxon>
        <taxon>Bacillati</taxon>
        <taxon>Bacillota</taxon>
        <taxon>Bacilli</taxon>
        <taxon>Bacillales</taxon>
        <taxon>Bacillaceae</taxon>
        <taxon>Heyndrickxia</taxon>
    </lineage>
</organism>
<keyword evidence="1" id="KW-1133">Transmembrane helix</keyword>